<gene>
    <name evidence="1" type="ORF">DWY99_00090</name>
</gene>
<comment type="caution">
    <text evidence="1">The sequence shown here is derived from an EMBL/GenBank/DDBJ whole genome shotgun (WGS) entry which is preliminary data.</text>
</comment>
<organism evidence="1 2">
    <name type="scientific">[Clostridium] leptum</name>
    <dbReference type="NCBI Taxonomy" id="1535"/>
    <lineage>
        <taxon>Bacteria</taxon>
        <taxon>Bacillati</taxon>
        <taxon>Bacillota</taxon>
        <taxon>Clostridia</taxon>
        <taxon>Eubacteriales</taxon>
        <taxon>Oscillospiraceae</taxon>
        <taxon>Oscillospiraceae incertae sedis</taxon>
    </lineage>
</organism>
<reference evidence="1 2" key="1">
    <citation type="submission" date="2018-08" db="EMBL/GenBank/DDBJ databases">
        <title>A genome reference for cultivated species of the human gut microbiota.</title>
        <authorList>
            <person name="Zou Y."/>
            <person name="Xue W."/>
            <person name="Luo G."/>
        </authorList>
    </citation>
    <scope>NUCLEOTIDE SEQUENCE [LARGE SCALE GENOMIC DNA]</scope>
    <source>
        <strain evidence="1 2">AF28-26</strain>
    </source>
</reference>
<name>A0A412B188_9FIRM</name>
<dbReference type="EMBL" id="QRTC01000001">
    <property type="protein sequence ID" value="RGQ44741.1"/>
    <property type="molecule type" value="Genomic_DNA"/>
</dbReference>
<proteinExistence type="predicted"/>
<evidence type="ECO:0000313" key="2">
    <source>
        <dbReference type="Proteomes" id="UP000284751"/>
    </source>
</evidence>
<evidence type="ECO:0000313" key="1">
    <source>
        <dbReference type="EMBL" id="RGQ44741.1"/>
    </source>
</evidence>
<sequence length="73" mass="8148">MSRQCTARYGKADLCMLLYAGFAYRPSVQRQILHAAVKCSTVRTSKMVFKNGIKNSRTECTACTAILKSSPHF</sequence>
<accession>A0A412B188</accession>
<dbReference type="AlphaFoldDB" id="A0A412B188"/>
<protein>
    <submittedName>
        <fullName evidence="1">Uncharacterized protein</fullName>
    </submittedName>
</protein>
<dbReference type="Proteomes" id="UP000284751">
    <property type="component" value="Unassembled WGS sequence"/>
</dbReference>